<proteinExistence type="predicted"/>
<dbReference type="Proteomes" id="UP000255283">
    <property type="component" value="Unassembled WGS sequence"/>
</dbReference>
<evidence type="ECO:0000313" key="3">
    <source>
        <dbReference type="Proteomes" id="UP000255283"/>
    </source>
</evidence>
<reference evidence="2 3" key="1">
    <citation type="submission" date="2018-06" db="EMBL/GenBank/DDBJ databases">
        <authorList>
            <consortium name="Pathogen Informatics"/>
            <person name="Doyle S."/>
        </authorList>
    </citation>
    <scope>NUCLEOTIDE SEQUENCE [LARGE SCALE GENOMIC DNA]</scope>
    <source>
        <strain evidence="2 3">NCTC13063</strain>
    </source>
</reference>
<name>A0AAQ1ZJW4_9BACT</name>
<organism evidence="2 3">
    <name type="scientific">Segatella buccae</name>
    <dbReference type="NCBI Taxonomy" id="28126"/>
    <lineage>
        <taxon>Bacteria</taxon>
        <taxon>Pseudomonadati</taxon>
        <taxon>Bacteroidota</taxon>
        <taxon>Bacteroidia</taxon>
        <taxon>Bacteroidales</taxon>
        <taxon>Prevotellaceae</taxon>
        <taxon>Segatella</taxon>
    </lineage>
</organism>
<sequence>MFAKLKKGTRIRVDKTIYKVDKTRYECLFNPLKVRLGQEMESRKARKGYLKWTKGRNGKGKRGKRAKD</sequence>
<protein>
    <submittedName>
        <fullName evidence="2">Uncharacterized protein</fullName>
    </submittedName>
</protein>
<feature type="region of interest" description="Disordered" evidence="1">
    <location>
        <begin position="45"/>
        <end position="68"/>
    </location>
</feature>
<dbReference type="AlphaFoldDB" id="A0AAQ1ZJW4"/>
<evidence type="ECO:0000313" key="2">
    <source>
        <dbReference type="EMBL" id="SUB80742.1"/>
    </source>
</evidence>
<dbReference type="EMBL" id="UGTJ01000001">
    <property type="protein sequence ID" value="SUB80742.1"/>
    <property type="molecule type" value="Genomic_DNA"/>
</dbReference>
<evidence type="ECO:0000256" key="1">
    <source>
        <dbReference type="SAM" id="MobiDB-lite"/>
    </source>
</evidence>
<comment type="caution">
    <text evidence="2">The sequence shown here is derived from an EMBL/GenBank/DDBJ whole genome shotgun (WGS) entry which is preliminary data.</text>
</comment>
<accession>A0AAQ1ZJW4</accession>
<gene>
    <name evidence="2" type="ORF">NCTC13063_02039</name>
</gene>